<feature type="short sequence motif" description="GXGXXG" evidence="4">
    <location>
        <begin position="56"/>
        <end position="61"/>
    </location>
</feature>
<evidence type="ECO:0000313" key="6">
    <source>
        <dbReference type="EMBL" id="MBO8472462.1"/>
    </source>
</evidence>
<feature type="short sequence motif" description="GXSXG" evidence="4">
    <location>
        <begin position="83"/>
        <end position="87"/>
    </location>
</feature>
<accession>A0A9D9IGM8</accession>
<dbReference type="SUPFAM" id="SSF52151">
    <property type="entry name" value="FabD/lysophospholipase-like"/>
    <property type="match status" value="1"/>
</dbReference>
<evidence type="ECO:0000256" key="1">
    <source>
        <dbReference type="ARBA" id="ARBA00022801"/>
    </source>
</evidence>
<evidence type="ECO:0000313" key="7">
    <source>
        <dbReference type="Proteomes" id="UP000823604"/>
    </source>
</evidence>
<feature type="active site" description="Nucleophile" evidence="4">
    <location>
        <position position="85"/>
    </location>
</feature>
<keyword evidence="2 4" id="KW-0442">Lipid degradation</keyword>
<dbReference type="GO" id="GO:0016042">
    <property type="term" value="P:lipid catabolic process"/>
    <property type="evidence" value="ECO:0007669"/>
    <property type="project" value="UniProtKB-UniRule"/>
</dbReference>
<dbReference type="InterPro" id="IPR050301">
    <property type="entry name" value="NTE"/>
</dbReference>
<dbReference type="CDD" id="cd07205">
    <property type="entry name" value="Pat_PNPLA6_PNPLA7_NTE1_like"/>
    <property type="match status" value="1"/>
</dbReference>
<evidence type="ECO:0000256" key="4">
    <source>
        <dbReference type="PROSITE-ProRule" id="PRU01161"/>
    </source>
</evidence>
<evidence type="ECO:0000259" key="5">
    <source>
        <dbReference type="PROSITE" id="PS51635"/>
    </source>
</evidence>
<dbReference type="GO" id="GO:0016787">
    <property type="term" value="F:hydrolase activity"/>
    <property type="evidence" value="ECO:0007669"/>
    <property type="project" value="UniProtKB-UniRule"/>
</dbReference>
<dbReference type="Gene3D" id="2.40.160.50">
    <property type="entry name" value="membrane protein fhac: a member of the omp85/tpsb transporter family"/>
    <property type="match status" value="1"/>
</dbReference>
<dbReference type="PROSITE" id="PS51635">
    <property type="entry name" value="PNPLA"/>
    <property type="match status" value="1"/>
</dbReference>
<feature type="short sequence motif" description="DGA/G" evidence="4">
    <location>
        <begin position="250"/>
        <end position="252"/>
    </location>
</feature>
<keyword evidence="1 4" id="KW-0378">Hydrolase</keyword>
<dbReference type="PANTHER" id="PTHR14226:SF76">
    <property type="entry name" value="NTE FAMILY PROTEIN RSSA"/>
    <property type="match status" value="1"/>
</dbReference>
<dbReference type="Proteomes" id="UP000823604">
    <property type="component" value="Unassembled WGS sequence"/>
</dbReference>
<dbReference type="EMBL" id="JADIMA010000025">
    <property type="protein sequence ID" value="MBO8472462.1"/>
    <property type="molecule type" value="Genomic_DNA"/>
</dbReference>
<dbReference type="PANTHER" id="PTHR14226">
    <property type="entry name" value="NEUROPATHY TARGET ESTERASE/SWISS CHEESE D.MELANOGASTER"/>
    <property type="match status" value="1"/>
</dbReference>
<dbReference type="InterPro" id="IPR002641">
    <property type="entry name" value="PNPLA_dom"/>
</dbReference>
<evidence type="ECO:0000256" key="2">
    <source>
        <dbReference type="ARBA" id="ARBA00022963"/>
    </source>
</evidence>
<gene>
    <name evidence="6" type="ORF">IAB81_02375</name>
</gene>
<dbReference type="AlphaFoldDB" id="A0A9D9IGM8"/>
<reference evidence="6" key="2">
    <citation type="journal article" date="2021" name="PeerJ">
        <title>Extensive microbial diversity within the chicken gut microbiome revealed by metagenomics and culture.</title>
        <authorList>
            <person name="Gilroy R."/>
            <person name="Ravi A."/>
            <person name="Getino M."/>
            <person name="Pursley I."/>
            <person name="Horton D.L."/>
            <person name="Alikhan N.F."/>
            <person name="Baker D."/>
            <person name="Gharbi K."/>
            <person name="Hall N."/>
            <person name="Watson M."/>
            <person name="Adriaenssens E.M."/>
            <person name="Foster-Nyarko E."/>
            <person name="Jarju S."/>
            <person name="Secka A."/>
            <person name="Antonio M."/>
            <person name="Oren A."/>
            <person name="Chaudhuri R.R."/>
            <person name="La Ragione R."/>
            <person name="Hildebrand F."/>
            <person name="Pallen M.J."/>
        </authorList>
    </citation>
    <scope>NUCLEOTIDE SEQUENCE</scope>
    <source>
        <strain evidence="6">B1-8020</strain>
    </source>
</reference>
<reference evidence="6" key="1">
    <citation type="submission" date="2020-10" db="EMBL/GenBank/DDBJ databases">
        <authorList>
            <person name="Gilroy R."/>
        </authorList>
    </citation>
    <scope>NUCLEOTIDE SEQUENCE</scope>
    <source>
        <strain evidence="6">B1-8020</strain>
    </source>
</reference>
<keyword evidence="3 4" id="KW-0443">Lipid metabolism</keyword>
<dbReference type="InterPro" id="IPR043864">
    <property type="entry name" value="Omp85-like_dom"/>
</dbReference>
<organism evidence="6 7">
    <name type="scientific">Candidatus Merdivivens pullicola</name>
    <dbReference type="NCBI Taxonomy" id="2840872"/>
    <lineage>
        <taxon>Bacteria</taxon>
        <taxon>Pseudomonadati</taxon>
        <taxon>Bacteroidota</taxon>
        <taxon>Bacteroidia</taxon>
        <taxon>Bacteroidales</taxon>
        <taxon>Muribaculaceae</taxon>
        <taxon>Muribaculaceae incertae sedis</taxon>
        <taxon>Candidatus Merdivivens</taxon>
    </lineage>
</organism>
<comment type="caution">
    <text evidence="6">The sequence shown here is derived from an EMBL/GenBank/DDBJ whole genome shotgun (WGS) entry which is preliminary data.</text>
</comment>
<feature type="domain" description="PNPLA" evidence="5">
    <location>
        <begin position="52"/>
        <end position="263"/>
    </location>
</feature>
<proteinExistence type="predicted"/>
<evidence type="ECO:0000256" key="3">
    <source>
        <dbReference type="ARBA" id="ARBA00023098"/>
    </source>
</evidence>
<dbReference type="Pfam" id="PF19143">
    <property type="entry name" value="Omp85_2"/>
    <property type="match status" value="1"/>
</dbReference>
<name>A0A9D9IGM8_9BACT</name>
<protein>
    <submittedName>
        <fullName evidence="6">Patatin-like phospholipase family protein</fullName>
    </submittedName>
</protein>
<dbReference type="Gene3D" id="3.40.1090.10">
    <property type="entry name" value="Cytosolic phospholipase A2 catalytic domain"/>
    <property type="match status" value="2"/>
</dbReference>
<dbReference type="Pfam" id="PF01734">
    <property type="entry name" value="Patatin"/>
    <property type="match status" value="1"/>
</dbReference>
<feature type="active site" description="Proton acceptor" evidence="4">
    <location>
        <position position="250"/>
    </location>
</feature>
<sequence>MARGREPYCLIIVLAVFLSIVGISVPVYGQERQDSVSVNSLQVSEGSPVVALVLSGGGAKGAAHIGAVKYLESLGYDFDMVVGTSMGSIIGGLYSLGYTGAEIDSLIKMQDWTVLMNDRTPRKYLSYTNKKYREKFLLSVSFDFKDRIDTLIGLTDPDNPMIGGAFFRTLPSGLVAGQNIFNLFTGLSVGYQDSLDFNTLPIPFACVAADLVSGQEVVFHEGHFPTAVRASMAIPVFFAPVRDGGRVLVDGGTLNNYPVDVAKEMGADIIIGVDVSGEKSEYSEINNVGDILGGVISLMGDVKYVENVENTDIYIRPELSGYGTMSFDRESIDTIVDRGYEAALRKEKELKEMLAEIRRAKGYSEAYSGGQQLNAAPAVNLYSDSIMLASVSIYGVNKAERAWLKRNIDLPLYKNITGDDIDAAISGIYSTEAFSSVTYELVGKSNPYEMRIFCKKGNAHKIGLGARFDTEEVAAVLLNAGFNSKKLTGSKYDLTLRLSMNPYFRFDYSYVAPKVPKLNFSLGLYSKNADIIDNGKKGADLNFYKFDVAAYISNITFKSIDIKAGVRTDGFYVRSFLTSSDIVGDYDVTQTLNSYVSAFATFRADSMDDAYFPKKGFTAGLDYSYYFTGFYKSFNPFHAISLDARAAIPLSKSFTLVPSLYGRFLLGNNIPFPYMNVMGGLEAGRYFDQQFAFVGTRDLNIFRKFLTAVRLDLRANVYGNHYITLMANYARDCENLKDYLVGDGYVGAGLGYSFKSIIGPISATVFWSNCTKKLGAYVSIGYFF</sequence>
<dbReference type="InterPro" id="IPR016035">
    <property type="entry name" value="Acyl_Trfase/lysoPLipase"/>
</dbReference>